<evidence type="ECO:0000313" key="1">
    <source>
        <dbReference type="EMBL" id="MBB6053071.1"/>
    </source>
</evidence>
<reference evidence="1 2" key="1">
    <citation type="submission" date="2020-08" db="EMBL/GenBank/DDBJ databases">
        <title>Genomic Encyclopedia of Type Strains, Phase IV (KMG-IV): sequencing the most valuable type-strain genomes for metagenomic binning, comparative biology and taxonomic classification.</title>
        <authorList>
            <person name="Goeker M."/>
        </authorList>
    </citation>
    <scope>NUCLEOTIDE SEQUENCE [LARGE SCALE GENOMIC DNA]</scope>
    <source>
        <strain evidence="1 2">DSM 23562</strain>
    </source>
</reference>
<dbReference type="EMBL" id="JACHGW010000005">
    <property type="protein sequence ID" value="MBB6053071.1"/>
    <property type="molecule type" value="Genomic_DNA"/>
</dbReference>
<proteinExistence type="predicted"/>
<dbReference type="RefSeq" id="WP_184203003.1">
    <property type="nucleotide sequence ID" value="NZ_JACHGW010000005.1"/>
</dbReference>
<dbReference type="InterPro" id="IPR025132">
    <property type="entry name" value="DUF4058"/>
</dbReference>
<comment type="caution">
    <text evidence="1">The sequence shown here is derived from an EMBL/GenBank/DDBJ whole genome shotgun (WGS) entry which is preliminary data.</text>
</comment>
<dbReference type="AlphaFoldDB" id="A0A7W9W9A4"/>
<sequence>MPPFPGMNPYLESVELWHNLHHALITCIAGELNQTLPQGFAAEMEEQVYLLPPQDSLYPDVAIVRRPSSTPNFASAPNPTAGAVALAPSPSLEIRAEPQEIHTSRVRVVTTRGRREVVAFIEVLSPTNKEGEGREEYWAKQAELLDSDTHLLEIDFLRGGKHTIAAPASTLAEQTGFWDYVVCLHRAGSGPVYQCWPFTLRDPLPIVVVPLTQGHPDIALNLPAIFAQACTLGPFARVVDYSAPPRPRLSPNDAAWAEELLRR</sequence>
<accession>A0A7W9W9A4</accession>
<evidence type="ECO:0000313" key="2">
    <source>
        <dbReference type="Proteomes" id="UP000520814"/>
    </source>
</evidence>
<keyword evidence="2" id="KW-1185">Reference proteome</keyword>
<evidence type="ECO:0008006" key="3">
    <source>
        <dbReference type="Google" id="ProtNLM"/>
    </source>
</evidence>
<dbReference type="Proteomes" id="UP000520814">
    <property type="component" value="Unassembled WGS sequence"/>
</dbReference>
<organism evidence="1 2">
    <name type="scientific">Armatimonas rosea</name>
    <dbReference type="NCBI Taxonomy" id="685828"/>
    <lineage>
        <taxon>Bacteria</taxon>
        <taxon>Bacillati</taxon>
        <taxon>Armatimonadota</taxon>
        <taxon>Armatimonadia</taxon>
        <taxon>Armatimonadales</taxon>
        <taxon>Armatimonadaceae</taxon>
        <taxon>Armatimonas</taxon>
    </lineage>
</organism>
<name>A0A7W9W9A4_ARMRO</name>
<protein>
    <recommendedName>
        <fullName evidence="3">DUF4058 family protein</fullName>
    </recommendedName>
</protein>
<gene>
    <name evidence="1" type="ORF">HNQ39_004903</name>
</gene>
<dbReference type="Pfam" id="PF13267">
    <property type="entry name" value="DUF4058"/>
    <property type="match status" value="1"/>
</dbReference>